<dbReference type="EMBL" id="JACGAN010000008">
    <property type="protein sequence ID" value="MBA5746665.1"/>
    <property type="molecule type" value="Genomic_DNA"/>
</dbReference>
<comment type="caution">
    <text evidence="2">The sequence shown here is derived from an EMBL/GenBank/DDBJ whole genome shotgun (WGS) entry which is preliminary data.</text>
</comment>
<proteinExistence type="predicted"/>
<reference evidence="2 3" key="1">
    <citation type="submission" date="2020-07" db="EMBL/GenBank/DDBJ databases">
        <title>Draft Genome Sequences of Lactobacillales Isolated from the International Space Station.</title>
        <authorList>
            <person name="Bharadwaj A.R."/>
            <person name="Singh N.K."/>
            <person name="Wood J.M."/>
            <person name="Debieu M."/>
            <person name="O'Hara N.B."/>
            <person name="Karouia F."/>
            <person name="Mason C.E."/>
            <person name="Venkateswaran K."/>
        </authorList>
    </citation>
    <scope>NUCLEOTIDE SEQUENCE [LARGE SCALE GENOMIC DNA]</scope>
    <source>
        <strain evidence="2 3">151250015-1-258-55</strain>
    </source>
</reference>
<feature type="transmembrane region" description="Helical" evidence="1">
    <location>
        <begin position="7"/>
        <end position="27"/>
    </location>
</feature>
<keyword evidence="1" id="KW-0472">Membrane</keyword>
<keyword evidence="1" id="KW-0812">Transmembrane</keyword>
<feature type="transmembrane region" description="Helical" evidence="1">
    <location>
        <begin position="33"/>
        <end position="53"/>
    </location>
</feature>
<dbReference type="Proteomes" id="UP000540056">
    <property type="component" value="Unassembled WGS sequence"/>
</dbReference>
<keyword evidence="3" id="KW-1185">Reference proteome</keyword>
<organism evidence="2 3">
    <name type="scientific">Aerococcus urinaeequi</name>
    <dbReference type="NCBI Taxonomy" id="51665"/>
    <lineage>
        <taxon>Bacteria</taxon>
        <taxon>Bacillati</taxon>
        <taxon>Bacillota</taxon>
        <taxon>Bacilli</taxon>
        <taxon>Lactobacillales</taxon>
        <taxon>Aerococcaceae</taxon>
        <taxon>Aerococcus</taxon>
    </lineage>
</organism>
<keyword evidence="1" id="KW-1133">Transmembrane helix</keyword>
<evidence type="ECO:0000256" key="1">
    <source>
        <dbReference type="SAM" id="Phobius"/>
    </source>
</evidence>
<accession>A0ABR5ZY73</accession>
<protein>
    <recommendedName>
        <fullName evidence="4">TMhelix containing protein</fullName>
    </recommendedName>
</protein>
<sequence length="67" mass="7439">MNKASKNFLFWGMNAVIYFVGMCQSIYAGYAGWIAILLFVPFVWSLCLTIVSAGDADLFVGFEEEDG</sequence>
<gene>
    <name evidence="2" type="ORF">H3232_05610</name>
</gene>
<dbReference type="RefSeq" id="WP_149358668.1">
    <property type="nucleotide sequence ID" value="NZ_JACGAM010000008.1"/>
</dbReference>
<evidence type="ECO:0008006" key="4">
    <source>
        <dbReference type="Google" id="ProtNLM"/>
    </source>
</evidence>
<evidence type="ECO:0000313" key="2">
    <source>
        <dbReference type="EMBL" id="MBA5746665.1"/>
    </source>
</evidence>
<evidence type="ECO:0000313" key="3">
    <source>
        <dbReference type="Proteomes" id="UP000540056"/>
    </source>
</evidence>
<name>A0ABR5ZY73_9LACT</name>